<proteinExistence type="predicted"/>
<keyword evidence="2" id="KW-0472">Membrane</keyword>
<feature type="region of interest" description="Disordered" evidence="1">
    <location>
        <begin position="207"/>
        <end position="236"/>
    </location>
</feature>
<feature type="region of interest" description="Disordered" evidence="1">
    <location>
        <begin position="162"/>
        <end position="189"/>
    </location>
</feature>
<dbReference type="EMBL" id="JAUCMV010000003">
    <property type="protein sequence ID" value="KAK0410357.1"/>
    <property type="molecule type" value="Genomic_DNA"/>
</dbReference>
<dbReference type="Proteomes" id="UP001175271">
    <property type="component" value="Unassembled WGS sequence"/>
</dbReference>
<gene>
    <name evidence="3" type="ORF">QR680_005086</name>
</gene>
<accession>A0AA39LUQ7</accession>
<keyword evidence="2" id="KW-1133">Transmembrane helix</keyword>
<protein>
    <submittedName>
        <fullName evidence="3">Uncharacterized protein</fullName>
    </submittedName>
</protein>
<dbReference type="AlphaFoldDB" id="A0AA39LUQ7"/>
<feature type="compositionally biased region" description="Basic and acidic residues" evidence="1">
    <location>
        <begin position="216"/>
        <end position="227"/>
    </location>
</feature>
<organism evidence="3 4">
    <name type="scientific">Steinernema hermaphroditum</name>
    <dbReference type="NCBI Taxonomy" id="289476"/>
    <lineage>
        <taxon>Eukaryota</taxon>
        <taxon>Metazoa</taxon>
        <taxon>Ecdysozoa</taxon>
        <taxon>Nematoda</taxon>
        <taxon>Chromadorea</taxon>
        <taxon>Rhabditida</taxon>
        <taxon>Tylenchina</taxon>
        <taxon>Panagrolaimomorpha</taxon>
        <taxon>Strongyloidoidea</taxon>
        <taxon>Steinernematidae</taxon>
        <taxon>Steinernema</taxon>
    </lineage>
</organism>
<evidence type="ECO:0000313" key="4">
    <source>
        <dbReference type="Proteomes" id="UP001175271"/>
    </source>
</evidence>
<evidence type="ECO:0000256" key="1">
    <source>
        <dbReference type="SAM" id="MobiDB-lite"/>
    </source>
</evidence>
<evidence type="ECO:0000256" key="2">
    <source>
        <dbReference type="SAM" id="Phobius"/>
    </source>
</evidence>
<evidence type="ECO:0000313" key="3">
    <source>
        <dbReference type="EMBL" id="KAK0410357.1"/>
    </source>
</evidence>
<reference evidence="3" key="1">
    <citation type="submission" date="2023-06" db="EMBL/GenBank/DDBJ databases">
        <title>Genomic analysis of the entomopathogenic nematode Steinernema hermaphroditum.</title>
        <authorList>
            <person name="Schwarz E.M."/>
            <person name="Heppert J.K."/>
            <person name="Baniya A."/>
            <person name="Schwartz H.T."/>
            <person name="Tan C.-H."/>
            <person name="Antoshechkin I."/>
            <person name="Sternberg P.W."/>
            <person name="Goodrich-Blair H."/>
            <person name="Dillman A.R."/>
        </authorList>
    </citation>
    <scope>NUCLEOTIDE SEQUENCE</scope>
    <source>
        <strain evidence="3">PS9179</strain>
        <tissue evidence="3">Whole animal</tissue>
    </source>
</reference>
<keyword evidence="4" id="KW-1185">Reference proteome</keyword>
<comment type="caution">
    <text evidence="3">The sequence shown here is derived from an EMBL/GenBank/DDBJ whole genome shotgun (WGS) entry which is preliminary data.</text>
</comment>
<sequence>MAPHLEHFDFRASLNSSLFLEGADGMPVTASLLDILIRKPELKSRFIGQIDEKSPLLSTLQMSAGARAPINAHNHLEEKAMRSREYTDGPGEIDMLIGFFLMNGMCIVFFLLFGMCVICSCMRRRPRFNKAAATPRESFAAAQKPSFRGLVSKAVTKNLLDPKDASSLRRGSSVSIGSAKKGAPLESGSKRNSVCFLESRIRIETEPDSMSLANVEEPKLSPEEEKSSPMTEVVEVPEPSLIRQNLLGPLSFDDLYYT</sequence>
<feature type="transmembrane region" description="Helical" evidence="2">
    <location>
        <begin position="96"/>
        <end position="120"/>
    </location>
</feature>
<name>A0AA39LUQ7_9BILA</name>
<keyword evidence="2" id="KW-0812">Transmembrane</keyword>